<reference evidence="11 12" key="1">
    <citation type="submission" date="2018-02" db="EMBL/GenBank/DDBJ databases">
        <title>Genome sequence of the basidiomycete white-rot fungus Phlebia centrifuga.</title>
        <authorList>
            <person name="Granchi Z."/>
            <person name="Peng M."/>
            <person name="de Vries R.P."/>
            <person name="Hilden K."/>
            <person name="Makela M.R."/>
            <person name="Grigoriev I."/>
            <person name="Riley R."/>
        </authorList>
    </citation>
    <scope>NUCLEOTIDE SEQUENCE [LARGE SCALE GENOMIC DNA]</scope>
    <source>
        <strain evidence="11 12">FBCC195</strain>
    </source>
</reference>
<name>A0A2R6P241_9APHY</name>
<dbReference type="AlphaFoldDB" id="A0A2R6P241"/>
<dbReference type="STRING" id="98765.A0A2R6P241"/>
<dbReference type="PANTHER" id="PTHR13710">
    <property type="entry name" value="DNA HELICASE RECQ FAMILY MEMBER"/>
    <property type="match status" value="1"/>
</dbReference>
<keyword evidence="4" id="KW-0238">DNA-binding</keyword>
<evidence type="ECO:0000256" key="1">
    <source>
        <dbReference type="ARBA" id="ARBA00005446"/>
    </source>
</evidence>
<organism evidence="11 12">
    <name type="scientific">Hermanssonia centrifuga</name>
    <dbReference type="NCBI Taxonomy" id="98765"/>
    <lineage>
        <taxon>Eukaryota</taxon>
        <taxon>Fungi</taxon>
        <taxon>Dikarya</taxon>
        <taxon>Basidiomycota</taxon>
        <taxon>Agaricomycotina</taxon>
        <taxon>Agaricomycetes</taxon>
        <taxon>Polyporales</taxon>
        <taxon>Meruliaceae</taxon>
        <taxon>Hermanssonia</taxon>
    </lineage>
</organism>
<dbReference type="InterPro" id="IPR011545">
    <property type="entry name" value="DEAD/DEAH_box_helicase_dom"/>
</dbReference>
<accession>A0A2R6P241</accession>
<dbReference type="Pfam" id="PF00271">
    <property type="entry name" value="Helicase_C"/>
    <property type="match status" value="1"/>
</dbReference>
<dbReference type="EMBL" id="MLYV02000546">
    <property type="protein sequence ID" value="PSR83998.1"/>
    <property type="molecule type" value="Genomic_DNA"/>
</dbReference>
<dbReference type="GO" id="GO:0000724">
    <property type="term" value="P:double-strand break repair via homologous recombination"/>
    <property type="evidence" value="ECO:0007669"/>
    <property type="project" value="TreeGrafter"/>
</dbReference>
<keyword evidence="2" id="KW-0547">Nucleotide-binding</keyword>
<feature type="region of interest" description="Disordered" evidence="8">
    <location>
        <begin position="384"/>
        <end position="420"/>
    </location>
</feature>
<evidence type="ECO:0000256" key="6">
    <source>
        <dbReference type="ARBA" id="ARBA00034617"/>
    </source>
</evidence>
<evidence type="ECO:0000313" key="12">
    <source>
        <dbReference type="Proteomes" id="UP000186601"/>
    </source>
</evidence>
<dbReference type="GO" id="GO:0005694">
    <property type="term" value="C:chromosome"/>
    <property type="evidence" value="ECO:0007669"/>
    <property type="project" value="TreeGrafter"/>
</dbReference>
<feature type="compositionally biased region" description="Acidic residues" evidence="8">
    <location>
        <begin position="452"/>
        <end position="467"/>
    </location>
</feature>
<protein>
    <recommendedName>
        <fullName evidence="7">DNA 3'-5' helicase</fullName>
        <ecNumber evidence="7">5.6.2.4</ecNumber>
    </recommendedName>
</protein>
<dbReference type="Gene3D" id="3.40.50.300">
    <property type="entry name" value="P-loop containing nucleotide triphosphate hydrolases"/>
    <property type="match status" value="2"/>
</dbReference>
<keyword evidence="3" id="KW-0067">ATP-binding</keyword>
<dbReference type="GO" id="GO:0009378">
    <property type="term" value="F:four-way junction helicase activity"/>
    <property type="evidence" value="ECO:0007669"/>
    <property type="project" value="TreeGrafter"/>
</dbReference>
<dbReference type="InterPro" id="IPR001650">
    <property type="entry name" value="Helicase_C-like"/>
</dbReference>
<gene>
    <name evidence="11" type="ORF">PHLCEN_2v5549</name>
</gene>
<feature type="domain" description="Helicase C-terminal" evidence="10">
    <location>
        <begin position="240"/>
        <end position="396"/>
    </location>
</feature>
<dbReference type="PROSITE" id="PS51194">
    <property type="entry name" value="HELICASE_CTER"/>
    <property type="match status" value="1"/>
</dbReference>
<evidence type="ECO:0000313" key="11">
    <source>
        <dbReference type="EMBL" id="PSR83998.1"/>
    </source>
</evidence>
<comment type="caution">
    <text evidence="11">The sequence shown here is derived from an EMBL/GenBank/DDBJ whole genome shotgun (WGS) entry which is preliminary data.</text>
</comment>
<evidence type="ECO:0000259" key="10">
    <source>
        <dbReference type="PROSITE" id="PS51194"/>
    </source>
</evidence>
<evidence type="ECO:0000256" key="8">
    <source>
        <dbReference type="SAM" id="MobiDB-lite"/>
    </source>
</evidence>
<evidence type="ECO:0000256" key="2">
    <source>
        <dbReference type="ARBA" id="ARBA00022741"/>
    </source>
</evidence>
<feature type="domain" description="Helicase ATP-binding" evidence="9">
    <location>
        <begin position="40"/>
        <end position="211"/>
    </location>
</feature>
<feature type="compositionally biased region" description="Polar residues" evidence="8">
    <location>
        <begin position="768"/>
        <end position="799"/>
    </location>
</feature>
<dbReference type="GO" id="GO:0005524">
    <property type="term" value="F:ATP binding"/>
    <property type="evidence" value="ECO:0007669"/>
    <property type="project" value="UniProtKB-KW"/>
</dbReference>
<feature type="region of interest" description="Disordered" evidence="8">
    <location>
        <begin position="446"/>
        <end position="474"/>
    </location>
</feature>
<evidence type="ECO:0000259" key="9">
    <source>
        <dbReference type="PROSITE" id="PS51192"/>
    </source>
</evidence>
<keyword evidence="5" id="KW-0413">Isomerase</keyword>
<dbReference type="SMART" id="SM00487">
    <property type="entry name" value="DEXDc"/>
    <property type="match status" value="1"/>
</dbReference>
<dbReference type="Pfam" id="PF00270">
    <property type="entry name" value="DEAD"/>
    <property type="match status" value="1"/>
</dbReference>
<comment type="similarity">
    <text evidence="1">Belongs to the helicase family. RecQ subfamily.</text>
</comment>
<proteinExistence type="inferred from homology"/>
<evidence type="ECO:0000256" key="3">
    <source>
        <dbReference type="ARBA" id="ARBA00022840"/>
    </source>
</evidence>
<evidence type="ECO:0000256" key="7">
    <source>
        <dbReference type="ARBA" id="ARBA00034808"/>
    </source>
</evidence>
<sequence>MASSSPSGNSAGTYPSIPAIRAKVQNTFNCRPCLWQCKVAEGVFRGKDVLVDVGTGMGKTLSFFIPPLFRPKGIQIIITALNILGDQNKEDLKRAGISAISISADTATDANFRAIQEGQFQVVIISPEQVMKPGGGFEKVLKCPEFLKNIISVIFDEAHCISEWGSFRPEYRQVSQLRHQLPRVPFVFASATFSSAILADIKAIFNLEHDRLVHIQRPNDRPNIHIGVRKIQHALASFMDLAFLIPEGWQEPDPAPPKFIIFFDSISDAVNAGKFLRNRLPPDFRHKIKWFHSEMSPKFKQEEAQRLHEGTIWGLCATDSFGMGVDLPDVLLVIQWRMTCNMCSLWQRLGRAARKRSLEAIALILVEAKYFDDERAKKTLNKAKKNARNLKKRKLTVDNTSHTPAKRTRQARTSNTLKPSTPVREILAPYQYANSNVPNLEECAIDPMPELPETDNSDDSWESEEEGEERKPVNGRTVEHDVITCSPVLQTASVEDLTAIRRQMYLESSKGKVLRAVVKKKDPDAELDIELMDLVNARERGLGCRRLPIWSFFSTTDHLLCDTSVSTGCSRCCLTPSTSCCDIHTPERFQVVAPLNVQRLPRGKRSTLPKTMHAVQHSQLREALCNWRAKKTAIEFSMSHLADIGPSLVLPNAILDRIVICAQVHKISTVEQLRKETRWTESVRYSEEILGIIQLYIPWDVSNLPNSGVPLPAQADACQIPSDTNLLSARPPNSARKAIKCGRCGEQGHNARNKNCRNNENIPPPTTPAASKSRQAPQQGSAFEHTFTLNLGPTTVSKS</sequence>
<keyword evidence="12" id="KW-1185">Reference proteome</keyword>
<dbReference type="SUPFAM" id="SSF52540">
    <property type="entry name" value="P-loop containing nucleoside triphosphate hydrolases"/>
    <property type="match status" value="1"/>
</dbReference>
<dbReference type="GO" id="GO:0005737">
    <property type="term" value="C:cytoplasm"/>
    <property type="evidence" value="ECO:0007669"/>
    <property type="project" value="TreeGrafter"/>
</dbReference>
<feature type="region of interest" description="Disordered" evidence="8">
    <location>
        <begin position="749"/>
        <end position="799"/>
    </location>
</feature>
<dbReference type="PROSITE" id="PS51192">
    <property type="entry name" value="HELICASE_ATP_BIND_1"/>
    <property type="match status" value="1"/>
</dbReference>
<evidence type="ECO:0000256" key="5">
    <source>
        <dbReference type="ARBA" id="ARBA00023235"/>
    </source>
</evidence>
<feature type="compositionally biased region" description="Basic residues" evidence="8">
    <location>
        <begin position="384"/>
        <end position="394"/>
    </location>
</feature>
<dbReference type="GO" id="GO:0003677">
    <property type="term" value="F:DNA binding"/>
    <property type="evidence" value="ECO:0007669"/>
    <property type="project" value="UniProtKB-KW"/>
</dbReference>
<dbReference type="Proteomes" id="UP000186601">
    <property type="component" value="Unassembled WGS sequence"/>
</dbReference>
<comment type="catalytic activity">
    <reaction evidence="6">
        <text>Couples ATP hydrolysis with the unwinding of duplex DNA by translocating in the 3'-5' direction.</text>
        <dbReference type="EC" id="5.6.2.4"/>
    </reaction>
</comment>
<dbReference type="GO" id="GO:0043138">
    <property type="term" value="F:3'-5' DNA helicase activity"/>
    <property type="evidence" value="ECO:0007669"/>
    <property type="project" value="UniProtKB-EC"/>
</dbReference>
<dbReference type="EC" id="5.6.2.4" evidence="7"/>
<dbReference type="OrthoDB" id="10261556at2759"/>
<dbReference type="InterPro" id="IPR027417">
    <property type="entry name" value="P-loop_NTPase"/>
</dbReference>
<dbReference type="SMART" id="SM00490">
    <property type="entry name" value="HELICc"/>
    <property type="match status" value="1"/>
</dbReference>
<dbReference type="InterPro" id="IPR014001">
    <property type="entry name" value="Helicase_ATP-bd"/>
</dbReference>
<evidence type="ECO:0000256" key="4">
    <source>
        <dbReference type="ARBA" id="ARBA00023125"/>
    </source>
</evidence>
<dbReference type="PANTHER" id="PTHR13710:SF105">
    <property type="entry name" value="ATP-DEPENDENT DNA HELICASE Q1"/>
    <property type="match status" value="1"/>
</dbReference>